<organism evidence="2 3">
    <name type="scientific">Actinomadura monticuli</name>
    <dbReference type="NCBI Taxonomy" id="3097367"/>
    <lineage>
        <taxon>Bacteria</taxon>
        <taxon>Bacillati</taxon>
        <taxon>Actinomycetota</taxon>
        <taxon>Actinomycetes</taxon>
        <taxon>Streptosporangiales</taxon>
        <taxon>Thermomonosporaceae</taxon>
        <taxon>Actinomadura</taxon>
    </lineage>
</organism>
<accession>A0ABV4QJT3</accession>
<dbReference type="InterPro" id="IPR014710">
    <property type="entry name" value="RmlC-like_jellyroll"/>
</dbReference>
<dbReference type="SUPFAM" id="SSF51206">
    <property type="entry name" value="cAMP-binding domain-like"/>
    <property type="match status" value="1"/>
</dbReference>
<name>A0ABV4QJT3_9ACTN</name>
<dbReference type="SMART" id="SM00100">
    <property type="entry name" value="cNMP"/>
    <property type="match status" value="1"/>
</dbReference>
<dbReference type="EMBL" id="JAXCEI010000013">
    <property type="protein sequence ID" value="MFA1542650.1"/>
    <property type="molecule type" value="Genomic_DNA"/>
</dbReference>
<dbReference type="RefSeq" id="WP_371952981.1">
    <property type="nucleotide sequence ID" value="NZ_JAXCEI010000013.1"/>
</dbReference>
<dbReference type="PROSITE" id="PS50042">
    <property type="entry name" value="CNMP_BINDING_3"/>
    <property type="match status" value="1"/>
</dbReference>
<evidence type="ECO:0000313" key="3">
    <source>
        <dbReference type="Proteomes" id="UP001569963"/>
    </source>
</evidence>
<evidence type="ECO:0000313" key="2">
    <source>
        <dbReference type="EMBL" id="MFA1542650.1"/>
    </source>
</evidence>
<dbReference type="Proteomes" id="UP001569963">
    <property type="component" value="Unassembled WGS sequence"/>
</dbReference>
<keyword evidence="3" id="KW-1185">Reference proteome</keyword>
<dbReference type="Gene3D" id="2.60.120.10">
    <property type="entry name" value="Jelly Rolls"/>
    <property type="match status" value="1"/>
</dbReference>
<gene>
    <name evidence="2" type="ORF">SM611_27255</name>
</gene>
<sequence length="160" mass="17471">MDDTNGVTADGLGKERFFAGMPEPHRAALAATAEIVEVSAGHRFFEEGGPAQGFWLIRSGTVALDLQIPGRGAVVVETLPASSVLGWSWLFPPRRWRFGASTTEPVTAFRFDGPGVRELCAADVRLGYDLALRFGAVMLQRLEATRVRMLDLYAHPEGLR</sequence>
<dbReference type="InterPro" id="IPR018490">
    <property type="entry name" value="cNMP-bd_dom_sf"/>
</dbReference>
<protein>
    <submittedName>
        <fullName evidence="2">Cyclic nucleotide-binding domain-containing protein</fullName>
    </submittedName>
</protein>
<comment type="caution">
    <text evidence="2">The sequence shown here is derived from an EMBL/GenBank/DDBJ whole genome shotgun (WGS) entry which is preliminary data.</text>
</comment>
<dbReference type="Pfam" id="PF00027">
    <property type="entry name" value="cNMP_binding"/>
    <property type="match status" value="1"/>
</dbReference>
<proteinExistence type="predicted"/>
<evidence type="ECO:0000259" key="1">
    <source>
        <dbReference type="PROSITE" id="PS50042"/>
    </source>
</evidence>
<feature type="domain" description="Cyclic nucleotide-binding" evidence="1">
    <location>
        <begin position="17"/>
        <end position="86"/>
    </location>
</feature>
<reference evidence="2 3" key="1">
    <citation type="submission" date="2023-11" db="EMBL/GenBank/DDBJ databases">
        <title>Actinomadura monticuli sp. nov., isolated from volcanic ash.</title>
        <authorList>
            <person name="Lee S.D."/>
            <person name="Yang H."/>
            <person name="Kim I.S."/>
        </authorList>
    </citation>
    <scope>NUCLEOTIDE SEQUENCE [LARGE SCALE GENOMIC DNA]</scope>
    <source>
        <strain evidence="2 3">DLS-62</strain>
    </source>
</reference>
<dbReference type="InterPro" id="IPR000595">
    <property type="entry name" value="cNMP-bd_dom"/>
</dbReference>
<dbReference type="CDD" id="cd00038">
    <property type="entry name" value="CAP_ED"/>
    <property type="match status" value="1"/>
</dbReference>